<evidence type="ECO:0000313" key="3">
    <source>
        <dbReference type="EMBL" id="CDM70247.1"/>
    </source>
</evidence>
<evidence type="ECO:0000259" key="2">
    <source>
        <dbReference type="Pfam" id="PF22617"/>
    </source>
</evidence>
<dbReference type="Pfam" id="PF22617">
    <property type="entry name" value="HCS_D2"/>
    <property type="match status" value="1"/>
</dbReference>
<dbReference type="EMBL" id="HG917869">
    <property type="protein sequence ID" value="CDM70247.1"/>
    <property type="molecule type" value="Genomic_DNA"/>
</dbReference>
<dbReference type="RefSeq" id="WP_044040385.1">
    <property type="nucleotide sequence ID" value="NZ_HG917869.1"/>
</dbReference>
<sequence length="297" mass="34115">MNDVKIIDRTIVELYYKNKGKLLQNIDEIVALLIESGVDIVEVPKEIAENVVYGNKFIYRKEEEEVLIDSCKDIECHSIFNKEVNRIIGLGDMLFYDYENILNQIFTEFGANVELSIKNDFHMATSILNYWVSRFKGKKVVTSFSGIGGFAPTEEILASQRYLYNLRKSGDFKAFKNLREIVEDITEMKMPRNKPIIGEEIFYVESGIHVDGIYKDPSNYEPFLPEDIGAVRKIVLGKSSGRKAIEIKLKEMNVVYDDKTVIKLLDIVKKKSIDLKRGLSDDEFKEIVKEKVSDNGK</sequence>
<dbReference type="KEGG" id="clt:CM240_3130"/>
<gene>
    <name evidence="3" type="ORF">CM240_3130</name>
</gene>
<evidence type="ECO:0000313" key="4">
    <source>
        <dbReference type="Proteomes" id="UP000019426"/>
    </source>
</evidence>
<dbReference type="Gene3D" id="1.10.238.260">
    <property type="match status" value="1"/>
</dbReference>
<dbReference type="PANTHER" id="PTHR42880">
    <property type="entry name" value="HOMOCITRATE SYNTHASE"/>
    <property type="match status" value="1"/>
</dbReference>
<dbReference type="STRING" id="1216932.CM240_3130"/>
<dbReference type="GO" id="GO:0016740">
    <property type="term" value="F:transferase activity"/>
    <property type="evidence" value="ECO:0007669"/>
    <property type="project" value="UniProtKB-KW"/>
</dbReference>
<dbReference type="PANTHER" id="PTHR42880:SF1">
    <property type="entry name" value="ISOPROPYLMALATE_HOMOCITRATE_CITRAMALATE SYNTHASE FAMILY PROTEIN"/>
    <property type="match status" value="1"/>
</dbReference>
<keyword evidence="1" id="KW-0808">Transferase</keyword>
<dbReference type="InterPro" id="IPR054691">
    <property type="entry name" value="LeuA/HCS_post-cat"/>
</dbReference>
<reference evidence="3 4" key="1">
    <citation type="submission" date="2013-11" db="EMBL/GenBank/DDBJ databases">
        <title>Complete genome sequence of Clostridum sp. M2/40.</title>
        <authorList>
            <person name="Wibberg D."/>
            <person name="Puehler A."/>
            <person name="Schlueter A."/>
        </authorList>
    </citation>
    <scope>NUCLEOTIDE SEQUENCE [LARGE SCALE GENOMIC DNA]</scope>
    <source>
        <strain evidence="4">M2/40</strain>
    </source>
</reference>
<dbReference type="Proteomes" id="UP000019426">
    <property type="component" value="Chromosome M2/40_rep2"/>
</dbReference>
<dbReference type="eggNOG" id="COG0119">
    <property type="taxonomic scope" value="Bacteria"/>
</dbReference>
<dbReference type="HOGENOM" id="CLU_022158_1_0_9"/>
<protein>
    <recommendedName>
        <fullName evidence="2">2-isopropylmalate synthase/homocitrate synthase post-catalytic domain-containing protein</fullName>
    </recommendedName>
</protein>
<accession>W6S760</accession>
<proteinExistence type="predicted"/>
<name>W6S760_9CLOT</name>
<organism evidence="3 4">
    <name type="scientific">Clostridium bornimense</name>
    <dbReference type="NCBI Taxonomy" id="1216932"/>
    <lineage>
        <taxon>Bacteria</taxon>
        <taxon>Bacillati</taxon>
        <taxon>Bacillota</taxon>
        <taxon>Clostridia</taxon>
        <taxon>Eubacteriales</taxon>
        <taxon>Clostridiaceae</taxon>
        <taxon>Clostridium</taxon>
    </lineage>
</organism>
<feature type="domain" description="2-isopropylmalate synthase/homocitrate synthase post-catalytic" evidence="2">
    <location>
        <begin position="196"/>
        <end position="271"/>
    </location>
</feature>
<dbReference type="AlphaFoldDB" id="W6S760"/>
<keyword evidence="4" id="KW-1185">Reference proteome</keyword>
<evidence type="ECO:0000256" key="1">
    <source>
        <dbReference type="ARBA" id="ARBA00022679"/>
    </source>
</evidence>
<dbReference type="PATRIC" id="fig|1216932.3.peg.3098"/>
<dbReference type="OrthoDB" id="503431at2"/>